<evidence type="ECO:0000259" key="17">
    <source>
        <dbReference type="Pfam" id="PF00912"/>
    </source>
</evidence>
<dbReference type="GO" id="GO:0008955">
    <property type="term" value="F:peptidoglycan glycosyltransferase activity"/>
    <property type="evidence" value="ECO:0007669"/>
    <property type="project" value="UniProtKB-EC"/>
</dbReference>
<keyword evidence="6" id="KW-0808">Transferase</keyword>
<dbReference type="SUPFAM" id="SSF53955">
    <property type="entry name" value="Lysozyme-like"/>
    <property type="match status" value="1"/>
</dbReference>
<evidence type="ECO:0000256" key="10">
    <source>
        <dbReference type="ARBA" id="ARBA00023268"/>
    </source>
</evidence>
<gene>
    <name evidence="18" type="ORF">F1D05_20255</name>
</gene>
<comment type="similarity">
    <text evidence="1">In the C-terminal section; belongs to the transpeptidase family.</text>
</comment>
<keyword evidence="11" id="KW-0961">Cell wall biogenesis/degradation</keyword>
<dbReference type="Pfam" id="PF00905">
    <property type="entry name" value="Transpeptidase"/>
    <property type="match status" value="1"/>
</dbReference>
<keyword evidence="4" id="KW-0645">Protease</keyword>
<dbReference type="Gene3D" id="1.10.3810.10">
    <property type="entry name" value="Biosynthetic peptidoglycan transglycosylase-like"/>
    <property type="match status" value="1"/>
</dbReference>
<evidence type="ECO:0000256" key="1">
    <source>
        <dbReference type="ARBA" id="ARBA00007090"/>
    </source>
</evidence>
<evidence type="ECO:0000256" key="11">
    <source>
        <dbReference type="ARBA" id="ARBA00023316"/>
    </source>
</evidence>
<organism evidence="18 19">
    <name type="scientific">Kribbella qitaiheensis</name>
    <dbReference type="NCBI Taxonomy" id="1544730"/>
    <lineage>
        <taxon>Bacteria</taxon>
        <taxon>Bacillati</taxon>
        <taxon>Actinomycetota</taxon>
        <taxon>Actinomycetes</taxon>
        <taxon>Propionibacteriales</taxon>
        <taxon>Kribbellaceae</taxon>
        <taxon>Kribbella</taxon>
    </lineage>
</organism>
<keyword evidence="7" id="KW-0378">Hydrolase</keyword>
<feature type="compositionally biased region" description="Low complexity" evidence="14">
    <location>
        <begin position="714"/>
        <end position="723"/>
    </location>
</feature>
<dbReference type="PANTHER" id="PTHR32282:SF34">
    <property type="entry name" value="PENICILLIN-BINDING PROTEIN 1A"/>
    <property type="match status" value="1"/>
</dbReference>
<accession>A0A7G6X9X1</accession>
<proteinExistence type="inferred from homology"/>
<evidence type="ECO:0000256" key="8">
    <source>
        <dbReference type="ARBA" id="ARBA00022960"/>
    </source>
</evidence>
<evidence type="ECO:0000313" key="18">
    <source>
        <dbReference type="EMBL" id="QNE23036.1"/>
    </source>
</evidence>
<dbReference type="Proteomes" id="UP000515563">
    <property type="component" value="Chromosome"/>
</dbReference>
<dbReference type="Pfam" id="PF00912">
    <property type="entry name" value="Transgly"/>
    <property type="match status" value="1"/>
</dbReference>
<dbReference type="InterPro" id="IPR023346">
    <property type="entry name" value="Lysozyme-like_dom_sf"/>
</dbReference>
<keyword evidence="9" id="KW-0573">Peptidoglycan synthesis</keyword>
<comment type="similarity">
    <text evidence="2">In the N-terminal section; belongs to the glycosyltransferase 51 family.</text>
</comment>
<keyword evidence="15" id="KW-0812">Transmembrane</keyword>
<evidence type="ECO:0000259" key="16">
    <source>
        <dbReference type="Pfam" id="PF00905"/>
    </source>
</evidence>
<evidence type="ECO:0000256" key="5">
    <source>
        <dbReference type="ARBA" id="ARBA00022676"/>
    </source>
</evidence>
<feature type="region of interest" description="Disordered" evidence="14">
    <location>
        <begin position="698"/>
        <end position="786"/>
    </location>
</feature>
<dbReference type="GO" id="GO:0006508">
    <property type="term" value="P:proteolysis"/>
    <property type="evidence" value="ECO:0007669"/>
    <property type="project" value="UniProtKB-KW"/>
</dbReference>
<protein>
    <submittedName>
        <fullName evidence="18">Penicillin-binding protein</fullName>
    </submittedName>
</protein>
<evidence type="ECO:0000256" key="14">
    <source>
        <dbReference type="SAM" id="MobiDB-lite"/>
    </source>
</evidence>
<dbReference type="GO" id="GO:0009002">
    <property type="term" value="F:serine-type D-Ala-D-Ala carboxypeptidase activity"/>
    <property type="evidence" value="ECO:0007669"/>
    <property type="project" value="UniProtKB-EC"/>
</dbReference>
<dbReference type="InterPro" id="IPR012338">
    <property type="entry name" value="Beta-lactam/transpept-like"/>
</dbReference>
<reference evidence="18 19" key="2">
    <citation type="journal article" date="2020" name="Microbiol. Resour. Announc.">
        <title>Antarctic desert soil bacteria exhibit high novel natural product potential, evaluated through long-read genome sequencing and comparative genomics.</title>
        <authorList>
            <person name="Benaud N."/>
            <person name="Edwards R.J."/>
            <person name="Amos T.G."/>
            <person name="D'Agostino P.M."/>
            <person name="Gutierrez-Chavez C."/>
            <person name="Montgomery K."/>
            <person name="Nicetic I."/>
            <person name="Ferrari B.C."/>
        </authorList>
    </citation>
    <scope>NUCLEOTIDE SEQUENCE [LARGE SCALE GENOMIC DNA]</scope>
    <source>
        <strain evidence="18 19">SPB151</strain>
    </source>
</reference>
<dbReference type="Gene3D" id="3.40.710.10">
    <property type="entry name" value="DD-peptidase/beta-lactamase superfamily"/>
    <property type="match status" value="1"/>
</dbReference>
<evidence type="ECO:0000256" key="3">
    <source>
        <dbReference type="ARBA" id="ARBA00022645"/>
    </source>
</evidence>
<sequence length="786" mass="85550">MTPGGRRGRYDSWRNRERYHIARTLGGNDFSEIVEDCTVSEGRRKAAPVRRRGKRHWALRVLGWMAALFFLGVIAVSAVFFIGYQTTDIPDPNKAFATNTTTVYFSDGRTPIGSFYDQNRRSVPLSQIPKTVQDAVIAAEDRTFWTNPGISPSGMARAAFNIARGQQLQGGSTITQQYVKIMYLTQERTFSRKFSELFIATKLSREKDKKEILEGYLNTIYFGEGAYGVAAAGDAYFSQSNPAKLSIGEAALLATVLNNPTRFDTDSTEPAVKQRVLDRYRYVLDGMRQTGTITEADYAKWSKAVPPLDKKPKANRFKGVQGFLLDMARKELSRLGVPDDQISGGGLKITTTFDVDLQKKMNASIAERPKKKGDLHIGMASVRPGTGELVAVYGGPDYLKNQLNWATLRARPGSSFKPFAVSAALQNDFNIYSTFQGDSPIEVQGHKLKNEFNKDFGDVTLKEATEQSINTAFYDLVDNQMENGPAELVKAAEAAGIPKTNALERGKDNPSTVLGPDPYASPVEMANAYATFAARGLYVPVHTIKKVDYPGKAQDWTDAKLPRKQTVPQDVADQVNYVLQNVVDGPNGTGKLAKDLDRPVAGKTGTAGGVGVEHRAANTKCDGCKDGSDTLTSWWTGYTAGYKSPTDSKGLSTSVLYRAGKTGESDLDPYSDDPAFFGGNWPLRTWLAFMDPALGSSDKAEFDQPSDDALKDSPMPTNTLTYPPTNPPTNTPTNPPTNTPTNPPTNTPTNPPTNTPTGKPTKTHTPKLPTIPTGGPPTPNGGTVGQ</sequence>
<evidence type="ECO:0000256" key="7">
    <source>
        <dbReference type="ARBA" id="ARBA00022801"/>
    </source>
</evidence>
<dbReference type="GO" id="GO:0008658">
    <property type="term" value="F:penicillin binding"/>
    <property type="evidence" value="ECO:0007669"/>
    <property type="project" value="InterPro"/>
</dbReference>
<evidence type="ECO:0000256" key="12">
    <source>
        <dbReference type="ARBA" id="ARBA00034000"/>
    </source>
</evidence>
<comment type="catalytic activity">
    <reaction evidence="12">
        <text>Preferential cleavage: (Ac)2-L-Lys-D-Ala-|-D-Ala. Also transpeptidation of peptidyl-alanyl moieties that are N-acyl substituents of D-alanine.</text>
        <dbReference type="EC" id="3.4.16.4"/>
    </reaction>
</comment>
<keyword evidence="15" id="KW-0472">Membrane</keyword>
<evidence type="ECO:0000256" key="15">
    <source>
        <dbReference type="SAM" id="Phobius"/>
    </source>
</evidence>
<keyword evidence="5" id="KW-0328">Glycosyltransferase</keyword>
<feature type="transmembrane region" description="Helical" evidence="15">
    <location>
        <begin position="61"/>
        <end position="84"/>
    </location>
</feature>
<keyword evidence="19" id="KW-1185">Reference proteome</keyword>
<dbReference type="GO" id="GO:0030288">
    <property type="term" value="C:outer membrane-bounded periplasmic space"/>
    <property type="evidence" value="ECO:0007669"/>
    <property type="project" value="TreeGrafter"/>
</dbReference>
<feature type="domain" description="Glycosyl transferase family 51" evidence="17">
    <location>
        <begin position="111"/>
        <end position="287"/>
    </location>
</feature>
<comment type="catalytic activity">
    <reaction evidence="13">
        <text>[GlcNAc-(1-&gt;4)-Mur2Ac(oyl-L-Ala-gamma-D-Glu-L-Lys-D-Ala-D-Ala)](n)-di-trans,octa-cis-undecaprenyl diphosphate + beta-D-GlcNAc-(1-&gt;4)-Mur2Ac(oyl-L-Ala-gamma-D-Glu-L-Lys-D-Ala-D-Ala)-di-trans,octa-cis-undecaprenyl diphosphate = [GlcNAc-(1-&gt;4)-Mur2Ac(oyl-L-Ala-gamma-D-Glu-L-Lys-D-Ala-D-Ala)](n+1)-di-trans,octa-cis-undecaprenyl diphosphate + di-trans,octa-cis-undecaprenyl diphosphate + H(+)</text>
        <dbReference type="Rhea" id="RHEA:23708"/>
        <dbReference type="Rhea" id="RHEA-COMP:9602"/>
        <dbReference type="Rhea" id="RHEA-COMP:9603"/>
        <dbReference type="ChEBI" id="CHEBI:15378"/>
        <dbReference type="ChEBI" id="CHEBI:58405"/>
        <dbReference type="ChEBI" id="CHEBI:60033"/>
        <dbReference type="ChEBI" id="CHEBI:78435"/>
        <dbReference type="EC" id="2.4.99.28"/>
    </reaction>
</comment>
<evidence type="ECO:0000256" key="13">
    <source>
        <dbReference type="ARBA" id="ARBA00049902"/>
    </source>
</evidence>
<reference evidence="19" key="1">
    <citation type="submission" date="2019-09" db="EMBL/GenBank/DDBJ databases">
        <title>Antimicrobial potential of Antarctic Bacteria.</title>
        <authorList>
            <person name="Benaud N."/>
            <person name="Edwards R.J."/>
            <person name="Ferrari B.C."/>
        </authorList>
    </citation>
    <scope>NUCLEOTIDE SEQUENCE [LARGE SCALE GENOMIC DNA]</scope>
    <source>
        <strain evidence="19">SPB151</strain>
    </source>
</reference>
<evidence type="ECO:0000256" key="6">
    <source>
        <dbReference type="ARBA" id="ARBA00022679"/>
    </source>
</evidence>
<keyword evidence="8" id="KW-0133">Cell shape</keyword>
<dbReference type="GO" id="GO:0008360">
    <property type="term" value="P:regulation of cell shape"/>
    <property type="evidence" value="ECO:0007669"/>
    <property type="project" value="UniProtKB-KW"/>
</dbReference>
<dbReference type="AlphaFoldDB" id="A0A7G6X9X1"/>
<keyword evidence="10" id="KW-0511">Multifunctional enzyme</keyword>
<evidence type="ECO:0000256" key="9">
    <source>
        <dbReference type="ARBA" id="ARBA00022984"/>
    </source>
</evidence>
<feature type="domain" description="Penicillin-binding protein transpeptidase" evidence="16">
    <location>
        <begin position="383"/>
        <end position="639"/>
    </location>
</feature>
<dbReference type="PANTHER" id="PTHR32282">
    <property type="entry name" value="BINDING PROTEIN TRANSPEPTIDASE, PUTATIVE-RELATED"/>
    <property type="match status" value="1"/>
</dbReference>
<dbReference type="InterPro" id="IPR050396">
    <property type="entry name" value="Glycosyltr_51/Transpeptidase"/>
</dbReference>
<dbReference type="FunFam" id="1.10.3810.10:FF:000001">
    <property type="entry name" value="Penicillin-binding protein 1A"/>
    <property type="match status" value="1"/>
</dbReference>
<feature type="compositionally biased region" description="Pro residues" evidence="14">
    <location>
        <begin position="724"/>
        <end position="754"/>
    </location>
</feature>
<dbReference type="EMBL" id="CP043661">
    <property type="protein sequence ID" value="QNE23036.1"/>
    <property type="molecule type" value="Genomic_DNA"/>
</dbReference>
<dbReference type="KEGG" id="kqi:F1D05_20255"/>
<evidence type="ECO:0000313" key="19">
    <source>
        <dbReference type="Proteomes" id="UP000515563"/>
    </source>
</evidence>
<keyword evidence="15" id="KW-1133">Transmembrane helix</keyword>
<dbReference type="InterPro" id="IPR001460">
    <property type="entry name" value="PCN-bd_Tpept"/>
</dbReference>
<dbReference type="GO" id="GO:0071555">
    <property type="term" value="P:cell wall organization"/>
    <property type="evidence" value="ECO:0007669"/>
    <property type="project" value="UniProtKB-KW"/>
</dbReference>
<dbReference type="InterPro" id="IPR001264">
    <property type="entry name" value="Glyco_trans_51"/>
</dbReference>
<keyword evidence="3" id="KW-0121">Carboxypeptidase</keyword>
<evidence type="ECO:0000256" key="2">
    <source>
        <dbReference type="ARBA" id="ARBA00007739"/>
    </source>
</evidence>
<dbReference type="GO" id="GO:0009252">
    <property type="term" value="P:peptidoglycan biosynthetic process"/>
    <property type="evidence" value="ECO:0007669"/>
    <property type="project" value="UniProtKB-KW"/>
</dbReference>
<dbReference type="SUPFAM" id="SSF56601">
    <property type="entry name" value="beta-lactamase/transpeptidase-like"/>
    <property type="match status" value="1"/>
</dbReference>
<dbReference type="InterPro" id="IPR036950">
    <property type="entry name" value="PBP_transglycosylase"/>
</dbReference>
<name>A0A7G6X9X1_9ACTN</name>
<evidence type="ECO:0000256" key="4">
    <source>
        <dbReference type="ARBA" id="ARBA00022670"/>
    </source>
</evidence>